<evidence type="ECO:0000313" key="1">
    <source>
        <dbReference type="EMBL" id="ETW51913.1"/>
    </source>
</evidence>
<dbReference type="AlphaFoldDB" id="A0A024WY12"/>
<dbReference type="OrthoDB" id="370316at2759"/>
<protein>
    <recommendedName>
        <fullName evidence="3">StAR-related lipid transfer protein</fullName>
    </recommendedName>
</protein>
<evidence type="ECO:0008006" key="3">
    <source>
        <dbReference type="Google" id="ProtNLM"/>
    </source>
</evidence>
<dbReference type="SUPFAM" id="SSF55961">
    <property type="entry name" value="Bet v1-like"/>
    <property type="match status" value="1"/>
</dbReference>
<dbReference type="Proteomes" id="UP000030699">
    <property type="component" value="Unassembled WGS sequence"/>
</dbReference>
<name>A0A024WY12_PLAFA</name>
<accession>A0A024WY12</accession>
<gene>
    <name evidence="1" type="ORF">PFMALIP_00026</name>
</gene>
<dbReference type="FunFam" id="3.30.530.20:FF:000042">
    <property type="entry name" value="StAR-related lipid transfer protein"/>
    <property type="match status" value="1"/>
</dbReference>
<dbReference type="Gene3D" id="3.30.530.20">
    <property type="match status" value="1"/>
</dbReference>
<evidence type="ECO:0000313" key="2">
    <source>
        <dbReference type="Proteomes" id="UP000030699"/>
    </source>
</evidence>
<proteinExistence type="predicted"/>
<organism evidence="1 2">
    <name type="scientific">Plasmodium falciparum MaliPS096_E11</name>
    <dbReference type="NCBI Taxonomy" id="1036727"/>
    <lineage>
        <taxon>Eukaryota</taxon>
        <taxon>Sar</taxon>
        <taxon>Alveolata</taxon>
        <taxon>Apicomplexa</taxon>
        <taxon>Aconoidasida</taxon>
        <taxon>Haemosporida</taxon>
        <taxon>Plasmodiidae</taxon>
        <taxon>Plasmodium</taxon>
        <taxon>Plasmodium (Laverania)</taxon>
    </lineage>
</organism>
<reference evidence="1 2" key="1">
    <citation type="submission" date="2013-02" db="EMBL/GenBank/DDBJ databases">
        <title>The Genome Annotation of Plasmodium falciparum MaliPS096_E11.</title>
        <authorList>
            <consortium name="The Broad Institute Genome Sequencing Platform"/>
            <consortium name="The Broad Institute Genome Sequencing Center for Infectious Disease"/>
            <person name="Neafsey D."/>
            <person name="Hoffman S."/>
            <person name="Volkman S."/>
            <person name="Rosenthal P."/>
            <person name="Walker B."/>
            <person name="Young S.K."/>
            <person name="Zeng Q."/>
            <person name="Gargeya S."/>
            <person name="Fitzgerald M."/>
            <person name="Haas B."/>
            <person name="Abouelleil A."/>
            <person name="Allen A.W."/>
            <person name="Alvarado L."/>
            <person name="Arachchi H.M."/>
            <person name="Berlin A.M."/>
            <person name="Chapman S.B."/>
            <person name="Gainer-Dewar J."/>
            <person name="Goldberg J."/>
            <person name="Griggs A."/>
            <person name="Gujja S."/>
            <person name="Hansen M."/>
            <person name="Howarth C."/>
            <person name="Imamovic A."/>
            <person name="Ireland A."/>
            <person name="Larimer J."/>
            <person name="McCowan C."/>
            <person name="Murphy C."/>
            <person name="Pearson M."/>
            <person name="Poon T.W."/>
            <person name="Priest M."/>
            <person name="Roberts A."/>
            <person name="Saif S."/>
            <person name="Shea T."/>
            <person name="Sisk P."/>
            <person name="Sykes S."/>
            <person name="Wortman J."/>
            <person name="Nusbaum C."/>
            <person name="Birren B."/>
        </authorList>
    </citation>
    <scope>NUCLEOTIDE SEQUENCE [LARGE SCALE GENOMIC DNA]</scope>
    <source>
        <strain evidence="1 2">MaliPS096_E11</strain>
    </source>
</reference>
<reference evidence="1 2" key="2">
    <citation type="submission" date="2013-02" db="EMBL/GenBank/DDBJ databases">
        <title>The Genome Sequence of Plasmodium falciparum MaliPS096_E11.</title>
        <authorList>
            <consortium name="The Broad Institute Genome Sequencing Platform"/>
            <consortium name="The Broad Institute Genome Sequencing Center for Infectious Disease"/>
            <person name="Neafsey D."/>
            <person name="Cheeseman I."/>
            <person name="Volkman S."/>
            <person name="Adams J."/>
            <person name="Walker B."/>
            <person name="Young S.K."/>
            <person name="Zeng Q."/>
            <person name="Gargeya S."/>
            <person name="Fitzgerald M."/>
            <person name="Haas B."/>
            <person name="Abouelleil A."/>
            <person name="Alvarado L."/>
            <person name="Arachchi H.M."/>
            <person name="Berlin A.M."/>
            <person name="Chapman S.B."/>
            <person name="Dewar J."/>
            <person name="Goldberg J."/>
            <person name="Griggs A."/>
            <person name="Gujja S."/>
            <person name="Hansen M."/>
            <person name="Howarth C."/>
            <person name="Imamovic A."/>
            <person name="Larimer J."/>
            <person name="McCowan C."/>
            <person name="Murphy C."/>
            <person name="Neiman D."/>
            <person name="Pearson M."/>
            <person name="Priest M."/>
            <person name="Roberts A."/>
            <person name="Saif S."/>
            <person name="Shea T."/>
            <person name="Sisk P."/>
            <person name="Sykes S."/>
            <person name="Wortman J."/>
            <person name="Nusbaum C."/>
            <person name="Birren B."/>
        </authorList>
    </citation>
    <scope>NUCLEOTIDE SEQUENCE [LARGE SCALE GENOMIC DNA]</scope>
    <source>
        <strain evidence="1 2">MaliPS096_E11</strain>
    </source>
</reference>
<sequence length="468" mass="53827">MSLKRRKFILLSFVFSVVELIFGYDNIINNYGGLSSVVVYNKNVGINKIGDNVYKNKIKSRILKENKEESLETAAVNEKTNDVKDSCNYSTPSSVFNNDKENTASFIKTGESYDGNNVQAQAQAQAQAEAEAEGSLENAAVNLRTKSATLINDGMLDYYLNFCDQVNNKTFPFNECTNLHTSDMVTLCKNNNDEKSKITYDLLGYGEMDDVSAYSLSYALNDVETIKDWNKNIYKLNYLNLKKSDIQEKIDKNEKINVNNFILQSEKDVPEDERKYLYLINGLPWPFKSQDTIYEVYQKYYNNKNMLLIINKSLNDVFDNNSSYARINNYENFFCIYPKSKNSYDKGVKYVMSIIYDVNIPKFIQNNILNQIFPDLIFNLHNTSIAITNKTVGTVVDLSKNEQNAWHAHSLKNVKPEDTPNTEHVQTDPENSYGLGFIKMIFVDGPYNLWIINVNFFKKIFGIFFNKD</sequence>
<dbReference type="InterPro" id="IPR023393">
    <property type="entry name" value="START-like_dom_sf"/>
</dbReference>
<dbReference type="EMBL" id="KI925471">
    <property type="protein sequence ID" value="ETW51913.1"/>
    <property type="molecule type" value="Genomic_DNA"/>
</dbReference>